<sequence>MDVLLTWVEGEEVQYQFADFGSLRDFRLEPDRQYAIVELASGQLIDDIRQYCFS</sequence>
<reference evidence="1 2" key="1">
    <citation type="submission" date="2019-03" db="EMBL/GenBank/DDBJ databases">
        <title>Genomic Encyclopedia of Type Strains, Phase IV (KMG-IV): sequencing the most valuable type-strain genomes for metagenomic binning, comparative biology and taxonomic classification.</title>
        <authorList>
            <person name="Goeker M."/>
        </authorList>
    </citation>
    <scope>NUCLEOTIDE SEQUENCE [LARGE SCALE GENOMIC DNA]</scope>
    <source>
        <strain evidence="1 2">DSM 11170</strain>
    </source>
</reference>
<gene>
    <name evidence="1" type="ORF">EDD73_1103</name>
</gene>
<accession>A0A4R2RMQ0</accession>
<organism evidence="1 2">
    <name type="scientific">Heliophilum fasciatum</name>
    <dbReference type="NCBI Taxonomy" id="35700"/>
    <lineage>
        <taxon>Bacteria</taxon>
        <taxon>Bacillati</taxon>
        <taxon>Bacillota</taxon>
        <taxon>Clostridia</taxon>
        <taxon>Eubacteriales</taxon>
        <taxon>Heliobacteriaceae</taxon>
        <taxon>Heliophilum</taxon>
    </lineage>
</organism>
<keyword evidence="2" id="KW-1185">Reference proteome</keyword>
<comment type="caution">
    <text evidence="1">The sequence shown here is derived from an EMBL/GenBank/DDBJ whole genome shotgun (WGS) entry which is preliminary data.</text>
</comment>
<dbReference type="Proteomes" id="UP000294813">
    <property type="component" value="Unassembled WGS sequence"/>
</dbReference>
<evidence type="ECO:0000313" key="2">
    <source>
        <dbReference type="Proteomes" id="UP000294813"/>
    </source>
</evidence>
<protein>
    <submittedName>
        <fullName evidence="1">Uncharacterized protein</fullName>
    </submittedName>
</protein>
<dbReference type="AlphaFoldDB" id="A0A4R2RMQ0"/>
<proteinExistence type="predicted"/>
<evidence type="ECO:0000313" key="1">
    <source>
        <dbReference type="EMBL" id="TCP64304.1"/>
    </source>
</evidence>
<dbReference type="RefSeq" id="WP_165876363.1">
    <property type="nucleotide sequence ID" value="NZ_JAOQNU010000010.1"/>
</dbReference>
<dbReference type="EMBL" id="SLXT01000010">
    <property type="protein sequence ID" value="TCP64304.1"/>
    <property type="molecule type" value="Genomic_DNA"/>
</dbReference>
<name>A0A4R2RMQ0_9FIRM</name>